<name>A0AAN7A8J8_9PEZI</name>
<dbReference type="AlphaFoldDB" id="A0AAN7A8J8"/>
<gene>
    <name evidence="2" type="ORF">QBC36DRAFT_327699</name>
</gene>
<evidence type="ECO:0000313" key="3">
    <source>
        <dbReference type="Proteomes" id="UP001302321"/>
    </source>
</evidence>
<comment type="caution">
    <text evidence="2">The sequence shown here is derived from an EMBL/GenBank/DDBJ whole genome shotgun (WGS) entry which is preliminary data.</text>
</comment>
<reference evidence="2" key="1">
    <citation type="journal article" date="2023" name="Mol. Phylogenet. Evol.">
        <title>Genome-scale phylogeny and comparative genomics of the fungal order Sordariales.</title>
        <authorList>
            <person name="Hensen N."/>
            <person name="Bonometti L."/>
            <person name="Westerberg I."/>
            <person name="Brannstrom I.O."/>
            <person name="Guillou S."/>
            <person name="Cros-Aarteil S."/>
            <person name="Calhoun S."/>
            <person name="Haridas S."/>
            <person name="Kuo A."/>
            <person name="Mondo S."/>
            <person name="Pangilinan J."/>
            <person name="Riley R."/>
            <person name="LaButti K."/>
            <person name="Andreopoulos B."/>
            <person name="Lipzen A."/>
            <person name="Chen C."/>
            <person name="Yan M."/>
            <person name="Daum C."/>
            <person name="Ng V."/>
            <person name="Clum A."/>
            <person name="Steindorff A."/>
            <person name="Ohm R.A."/>
            <person name="Martin F."/>
            <person name="Silar P."/>
            <person name="Natvig D.O."/>
            <person name="Lalanne C."/>
            <person name="Gautier V."/>
            <person name="Ament-Velasquez S.L."/>
            <person name="Kruys A."/>
            <person name="Hutchinson M.I."/>
            <person name="Powell A.J."/>
            <person name="Barry K."/>
            <person name="Miller A.N."/>
            <person name="Grigoriev I.V."/>
            <person name="Debuchy R."/>
            <person name="Gladieux P."/>
            <person name="Hiltunen Thoren M."/>
            <person name="Johannesson H."/>
        </authorList>
    </citation>
    <scope>NUCLEOTIDE SEQUENCE</scope>
    <source>
        <strain evidence="2">CBS 892.96</strain>
    </source>
</reference>
<feature type="region of interest" description="Disordered" evidence="1">
    <location>
        <begin position="39"/>
        <end position="60"/>
    </location>
</feature>
<dbReference type="Proteomes" id="UP001302321">
    <property type="component" value="Unassembled WGS sequence"/>
</dbReference>
<sequence>MDALMTGRFPSMPCHSRQSMLEAKSNSFAHEVGHIIGSRHEKAPEWRERPSLTYGNRNPDSVMRYPDPDVIKDDSWSKVKVTGQDLMEVTDLYLDTRSFFTDQYGCAWPVVNIAQASLDTLIVDARTRDSTSWRPFFRHFYFLPVVSETIDPWIPSSKGSGFGWSRLEICILSCFVHRRCFGVSCVNGVW</sequence>
<feature type="compositionally biased region" description="Basic and acidic residues" evidence="1">
    <location>
        <begin position="39"/>
        <end position="50"/>
    </location>
</feature>
<evidence type="ECO:0000256" key="1">
    <source>
        <dbReference type="SAM" id="MobiDB-lite"/>
    </source>
</evidence>
<protein>
    <submittedName>
        <fullName evidence="2">Uncharacterized protein</fullName>
    </submittedName>
</protein>
<proteinExistence type="predicted"/>
<reference evidence="2" key="2">
    <citation type="submission" date="2023-05" db="EMBL/GenBank/DDBJ databases">
        <authorList>
            <consortium name="Lawrence Berkeley National Laboratory"/>
            <person name="Steindorff A."/>
            <person name="Hensen N."/>
            <person name="Bonometti L."/>
            <person name="Westerberg I."/>
            <person name="Brannstrom I.O."/>
            <person name="Guillou S."/>
            <person name="Cros-Aarteil S."/>
            <person name="Calhoun S."/>
            <person name="Haridas S."/>
            <person name="Kuo A."/>
            <person name="Mondo S."/>
            <person name="Pangilinan J."/>
            <person name="Riley R."/>
            <person name="Labutti K."/>
            <person name="Andreopoulos B."/>
            <person name="Lipzen A."/>
            <person name="Chen C."/>
            <person name="Yanf M."/>
            <person name="Daum C."/>
            <person name="Ng V."/>
            <person name="Clum A."/>
            <person name="Ohm R."/>
            <person name="Martin F."/>
            <person name="Silar P."/>
            <person name="Natvig D."/>
            <person name="Lalanne C."/>
            <person name="Gautier V."/>
            <person name="Ament-Velasquez S.L."/>
            <person name="Kruys A."/>
            <person name="Hutchinson M.I."/>
            <person name="Powell A.J."/>
            <person name="Barry K."/>
            <person name="Miller A.N."/>
            <person name="Grigoriev I.V."/>
            <person name="Debuchy R."/>
            <person name="Gladieux P."/>
            <person name="Thoren M.H."/>
            <person name="Johannesson H."/>
        </authorList>
    </citation>
    <scope>NUCLEOTIDE SEQUENCE</scope>
    <source>
        <strain evidence="2">CBS 892.96</strain>
    </source>
</reference>
<dbReference type="EMBL" id="MU866174">
    <property type="protein sequence ID" value="KAK4177130.1"/>
    <property type="molecule type" value="Genomic_DNA"/>
</dbReference>
<accession>A0AAN7A8J8</accession>
<dbReference type="SUPFAM" id="SSF55486">
    <property type="entry name" value="Metalloproteases ('zincins'), catalytic domain"/>
    <property type="match status" value="1"/>
</dbReference>
<evidence type="ECO:0000313" key="2">
    <source>
        <dbReference type="EMBL" id="KAK4177130.1"/>
    </source>
</evidence>
<organism evidence="2 3">
    <name type="scientific">Triangularia setosa</name>
    <dbReference type="NCBI Taxonomy" id="2587417"/>
    <lineage>
        <taxon>Eukaryota</taxon>
        <taxon>Fungi</taxon>
        <taxon>Dikarya</taxon>
        <taxon>Ascomycota</taxon>
        <taxon>Pezizomycotina</taxon>
        <taxon>Sordariomycetes</taxon>
        <taxon>Sordariomycetidae</taxon>
        <taxon>Sordariales</taxon>
        <taxon>Podosporaceae</taxon>
        <taxon>Triangularia</taxon>
    </lineage>
</organism>
<keyword evidence="3" id="KW-1185">Reference proteome</keyword>